<name>A0AAV2M6J8_KNICA</name>
<protein>
    <submittedName>
        <fullName evidence="1">Uncharacterized protein</fullName>
    </submittedName>
</protein>
<proteinExistence type="predicted"/>
<gene>
    <name evidence="1" type="ORF">KC01_LOCUS35825</name>
</gene>
<accession>A0AAV2M6J8</accession>
<keyword evidence="2" id="KW-1185">Reference proteome</keyword>
<dbReference type="AlphaFoldDB" id="A0AAV2M6J8"/>
<sequence>MMRLTQRSKVEEGQVGLLRPRPVCPPSSLYFFCLSLSCVPLLPLSQSVLCPCTSSVSVCPVSLYFFCLSLSCVPVLPLSHLSCVPVLPLSQSPVPVLPLSPPVMIHKPEPPPEMRHEPCAAGRERSIAFNRNQIIF</sequence>
<organism evidence="1 2">
    <name type="scientific">Knipowitschia caucasica</name>
    <name type="common">Caucasian dwarf goby</name>
    <name type="synonym">Pomatoschistus caucasicus</name>
    <dbReference type="NCBI Taxonomy" id="637954"/>
    <lineage>
        <taxon>Eukaryota</taxon>
        <taxon>Metazoa</taxon>
        <taxon>Chordata</taxon>
        <taxon>Craniata</taxon>
        <taxon>Vertebrata</taxon>
        <taxon>Euteleostomi</taxon>
        <taxon>Actinopterygii</taxon>
        <taxon>Neopterygii</taxon>
        <taxon>Teleostei</taxon>
        <taxon>Neoteleostei</taxon>
        <taxon>Acanthomorphata</taxon>
        <taxon>Gobiaria</taxon>
        <taxon>Gobiiformes</taxon>
        <taxon>Gobioidei</taxon>
        <taxon>Gobiidae</taxon>
        <taxon>Gobiinae</taxon>
        <taxon>Knipowitschia</taxon>
    </lineage>
</organism>
<evidence type="ECO:0000313" key="1">
    <source>
        <dbReference type="EMBL" id="CAL1608996.1"/>
    </source>
</evidence>
<dbReference type="Proteomes" id="UP001497482">
    <property type="component" value="Chromosome 6"/>
</dbReference>
<dbReference type="EMBL" id="OZ035828">
    <property type="protein sequence ID" value="CAL1608996.1"/>
    <property type="molecule type" value="Genomic_DNA"/>
</dbReference>
<evidence type="ECO:0000313" key="2">
    <source>
        <dbReference type="Proteomes" id="UP001497482"/>
    </source>
</evidence>
<reference evidence="1 2" key="1">
    <citation type="submission" date="2024-04" db="EMBL/GenBank/DDBJ databases">
        <authorList>
            <person name="Waldvogel A.-M."/>
            <person name="Schoenle A."/>
        </authorList>
    </citation>
    <scope>NUCLEOTIDE SEQUENCE [LARGE SCALE GENOMIC DNA]</scope>
</reference>